<dbReference type="AlphaFoldDB" id="J7RYV1"/>
<dbReference type="EMBL" id="HE978318">
    <property type="protein sequence ID" value="CCK70367.1"/>
    <property type="molecule type" value="Genomic_DNA"/>
</dbReference>
<reference evidence="3" key="2">
    <citation type="submission" date="2012-08" db="EMBL/GenBank/DDBJ databases">
        <title>Genome sequence of Kazachstania naganishii.</title>
        <authorList>
            <person name="Gordon J.L."/>
            <person name="Armisen D."/>
            <person name="Proux-Wera E."/>
            <person name="OhEigeartaigh S.S."/>
            <person name="Byrne K.P."/>
            <person name="Wolfe K.H."/>
        </authorList>
    </citation>
    <scope>NUCLEOTIDE SEQUENCE [LARGE SCALE GENOMIC DNA]</scope>
    <source>
        <strain evidence="3">ATCC MYA-139 / BCRC 22969 / CBS 8797 / CCRC 22969 / KCTC 17520 / NBRC 10181 / NCYC 3082</strain>
    </source>
</reference>
<gene>
    <name evidence="2" type="primary">KNAG0E00990</name>
    <name evidence="2" type="ordered locus">KNAG_0E00990</name>
</gene>
<sequence>MESPLRFKSVSLSPFKSVSTSPSKRRRSVLLDRSVNIQNTTEGSVSSCSSKSGSPQKRTVDFWGTNSSNVSPLRRKLNFSGPSRSCTPSPRKMTTPLQRFTFFEESDDVRQDVIRDQRKLQQLHFHDNKENFNNDSVPNKKLPLRSTVLQEISLDSDGEPSVTPAADDE</sequence>
<organism evidence="2 3">
    <name type="scientific">Huiozyma naganishii (strain ATCC MYA-139 / BCRC 22969 / CBS 8797 / KCTC 17520 / NBRC 10181 / NCYC 3082 / Yp74L-3)</name>
    <name type="common">Yeast</name>
    <name type="synonym">Kazachstania naganishii</name>
    <dbReference type="NCBI Taxonomy" id="1071383"/>
    <lineage>
        <taxon>Eukaryota</taxon>
        <taxon>Fungi</taxon>
        <taxon>Dikarya</taxon>
        <taxon>Ascomycota</taxon>
        <taxon>Saccharomycotina</taxon>
        <taxon>Saccharomycetes</taxon>
        <taxon>Saccharomycetales</taxon>
        <taxon>Saccharomycetaceae</taxon>
        <taxon>Huiozyma</taxon>
    </lineage>
</organism>
<dbReference type="RefSeq" id="XP_022464613.1">
    <property type="nucleotide sequence ID" value="XM_022608081.1"/>
</dbReference>
<name>J7RYV1_HUIN7</name>
<evidence type="ECO:0000313" key="3">
    <source>
        <dbReference type="Proteomes" id="UP000006310"/>
    </source>
</evidence>
<feature type="region of interest" description="Disordered" evidence="1">
    <location>
        <begin position="1"/>
        <end position="93"/>
    </location>
</feature>
<evidence type="ECO:0000256" key="1">
    <source>
        <dbReference type="SAM" id="MobiDB-lite"/>
    </source>
</evidence>
<reference evidence="2 3" key="1">
    <citation type="journal article" date="2011" name="Proc. Natl. Acad. Sci. U.S.A.">
        <title>Evolutionary erosion of yeast sex chromosomes by mating-type switching accidents.</title>
        <authorList>
            <person name="Gordon J.L."/>
            <person name="Armisen D."/>
            <person name="Proux-Wera E."/>
            <person name="Oheigeartaigh S.S."/>
            <person name="Byrne K.P."/>
            <person name="Wolfe K.H."/>
        </authorList>
    </citation>
    <scope>NUCLEOTIDE SEQUENCE [LARGE SCALE GENOMIC DNA]</scope>
    <source>
        <strain evidence="3">ATCC MYA-139 / BCRC 22969 / CBS 8797 / CCRC 22969 / KCTC 17520 / NBRC 10181 / NCYC 3082</strain>
    </source>
</reference>
<dbReference type="KEGG" id="kng:KNAG_0E00990"/>
<dbReference type="GeneID" id="34526067"/>
<proteinExistence type="predicted"/>
<feature type="compositionally biased region" description="Polar residues" evidence="1">
    <location>
        <begin position="10"/>
        <end position="22"/>
    </location>
</feature>
<dbReference type="Proteomes" id="UP000006310">
    <property type="component" value="Chromosome 5"/>
</dbReference>
<protein>
    <submittedName>
        <fullName evidence="2">Uncharacterized protein</fullName>
    </submittedName>
</protein>
<keyword evidence="3" id="KW-1185">Reference proteome</keyword>
<feature type="region of interest" description="Disordered" evidence="1">
    <location>
        <begin position="150"/>
        <end position="169"/>
    </location>
</feature>
<feature type="compositionally biased region" description="Low complexity" evidence="1">
    <location>
        <begin position="44"/>
        <end position="54"/>
    </location>
</feature>
<evidence type="ECO:0000313" key="2">
    <source>
        <dbReference type="EMBL" id="CCK70367.1"/>
    </source>
</evidence>
<accession>J7RYV1</accession>
<dbReference type="HOGENOM" id="CLU_1578759_0_0_1"/>